<dbReference type="EMBL" id="VSSQ01000028">
    <property type="protein sequence ID" value="MPL65301.1"/>
    <property type="molecule type" value="Genomic_DNA"/>
</dbReference>
<sequence>MMRIPLRNSHKTWCPTKNRVQAGEPRLKQLWLFNQINSDLQRVEKELHAYIKTDFPILDQSAVQLLEAGGKRLRPAFTLLAGKFYGYPIDRLLPVAMALELIHMATLVHDDVVDASMTRRGRPTVKAKWGNVVSIATGDYLLAKALELLAQINHPEVSKILAEVSVEMSQGEIQQIKASNDVNQNLKQYYYRIKRKTAMLISASCKLGALISAAPRREVWALGAYGHALGMAFQIVDDVLDVTAEASELGKPVGGDIRQGIMTLPLILALHQSGERERLHELLVKPEKDEDDVREAIKMIKDSGAIADSMHYVDLYISKANSYLQELPNVPTRKALVDLAYFVKERKF</sequence>
<dbReference type="EC" id="2.5.1.30" evidence="6"/>
<evidence type="ECO:0000256" key="1">
    <source>
        <dbReference type="ARBA" id="ARBA00001946"/>
    </source>
</evidence>
<dbReference type="InterPro" id="IPR000092">
    <property type="entry name" value="Polyprenyl_synt"/>
</dbReference>
<protein>
    <submittedName>
        <fullName evidence="6">Heptaprenyl diphosphate synthase component 2</fullName>
        <ecNumber evidence="6">2.5.1.30</ecNumber>
    </submittedName>
</protein>
<dbReference type="GO" id="GO:0008299">
    <property type="term" value="P:isoprenoid biosynthetic process"/>
    <property type="evidence" value="ECO:0007669"/>
    <property type="project" value="InterPro"/>
</dbReference>
<dbReference type="GO" id="GO:0000010">
    <property type="term" value="F:heptaprenyl diphosphate synthase activity"/>
    <property type="evidence" value="ECO:0007669"/>
    <property type="project" value="UniProtKB-EC"/>
</dbReference>
<comment type="caution">
    <text evidence="6">The sequence shown here is derived from an EMBL/GenBank/DDBJ whole genome shotgun (WGS) entry which is preliminary data.</text>
</comment>
<dbReference type="InterPro" id="IPR033749">
    <property type="entry name" value="Polyprenyl_synt_CS"/>
</dbReference>
<dbReference type="CDD" id="cd00685">
    <property type="entry name" value="Trans_IPPS_HT"/>
    <property type="match status" value="1"/>
</dbReference>
<gene>
    <name evidence="6" type="primary">hepT_3</name>
    <name evidence="6" type="ORF">SDC9_10964</name>
</gene>
<evidence type="ECO:0000256" key="4">
    <source>
        <dbReference type="ARBA" id="ARBA00022723"/>
    </source>
</evidence>
<proteinExistence type="inferred from homology"/>
<comment type="similarity">
    <text evidence="2">Belongs to the FPP/GGPP synthase family.</text>
</comment>
<organism evidence="6">
    <name type="scientific">bioreactor metagenome</name>
    <dbReference type="NCBI Taxonomy" id="1076179"/>
    <lineage>
        <taxon>unclassified sequences</taxon>
        <taxon>metagenomes</taxon>
        <taxon>ecological metagenomes</taxon>
    </lineage>
</organism>
<dbReference type="SUPFAM" id="SSF48576">
    <property type="entry name" value="Terpenoid synthases"/>
    <property type="match status" value="1"/>
</dbReference>
<dbReference type="AlphaFoldDB" id="A0A644THX0"/>
<dbReference type="SFLD" id="SFLDS00005">
    <property type="entry name" value="Isoprenoid_Synthase_Type_I"/>
    <property type="match status" value="1"/>
</dbReference>
<name>A0A644THX0_9ZZZZ</name>
<dbReference type="PROSITE" id="PS00723">
    <property type="entry name" value="POLYPRENYL_SYNTHASE_1"/>
    <property type="match status" value="1"/>
</dbReference>
<dbReference type="Gene3D" id="1.10.600.10">
    <property type="entry name" value="Farnesyl Diphosphate Synthase"/>
    <property type="match status" value="1"/>
</dbReference>
<dbReference type="Pfam" id="PF00348">
    <property type="entry name" value="polyprenyl_synt"/>
    <property type="match status" value="1"/>
</dbReference>
<dbReference type="PANTHER" id="PTHR12001:SF69">
    <property type="entry name" value="ALL TRANS-POLYPRENYL-DIPHOSPHATE SYNTHASE PDSS1"/>
    <property type="match status" value="1"/>
</dbReference>
<evidence type="ECO:0000256" key="5">
    <source>
        <dbReference type="ARBA" id="ARBA00022842"/>
    </source>
</evidence>
<dbReference type="InterPro" id="IPR008949">
    <property type="entry name" value="Isoprenoid_synthase_dom_sf"/>
</dbReference>
<dbReference type="PROSITE" id="PS00444">
    <property type="entry name" value="POLYPRENYL_SYNTHASE_2"/>
    <property type="match status" value="1"/>
</dbReference>
<evidence type="ECO:0000256" key="3">
    <source>
        <dbReference type="ARBA" id="ARBA00022679"/>
    </source>
</evidence>
<keyword evidence="3 6" id="KW-0808">Transferase</keyword>
<dbReference type="PANTHER" id="PTHR12001">
    <property type="entry name" value="GERANYLGERANYL PYROPHOSPHATE SYNTHASE"/>
    <property type="match status" value="1"/>
</dbReference>
<evidence type="ECO:0000256" key="2">
    <source>
        <dbReference type="ARBA" id="ARBA00006706"/>
    </source>
</evidence>
<keyword evidence="4" id="KW-0479">Metal-binding</keyword>
<keyword evidence="5" id="KW-0460">Magnesium</keyword>
<comment type="cofactor">
    <cofactor evidence="1">
        <name>Mg(2+)</name>
        <dbReference type="ChEBI" id="CHEBI:18420"/>
    </cofactor>
</comment>
<accession>A0A644THX0</accession>
<reference evidence="6" key="1">
    <citation type="submission" date="2019-08" db="EMBL/GenBank/DDBJ databases">
        <authorList>
            <person name="Kucharzyk K."/>
            <person name="Murdoch R.W."/>
            <person name="Higgins S."/>
            <person name="Loffler F."/>
        </authorList>
    </citation>
    <scope>NUCLEOTIDE SEQUENCE</scope>
</reference>
<evidence type="ECO:0000313" key="6">
    <source>
        <dbReference type="EMBL" id="MPL65301.1"/>
    </source>
</evidence>
<dbReference type="GO" id="GO:0046872">
    <property type="term" value="F:metal ion binding"/>
    <property type="evidence" value="ECO:0007669"/>
    <property type="project" value="UniProtKB-KW"/>
</dbReference>